<feature type="domain" description="Mur ligase central" evidence="13">
    <location>
        <begin position="44"/>
        <end position="269"/>
    </location>
</feature>
<dbReference type="GO" id="GO:0005524">
    <property type="term" value="F:ATP binding"/>
    <property type="evidence" value="ECO:0007669"/>
    <property type="project" value="UniProtKB-KW"/>
</dbReference>
<dbReference type="InterPro" id="IPR036615">
    <property type="entry name" value="Mur_ligase_C_dom_sf"/>
</dbReference>
<accession>A0A1I5XEK7</accession>
<evidence type="ECO:0000256" key="3">
    <source>
        <dbReference type="ARBA" id="ARBA00013025"/>
    </source>
</evidence>
<protein>
    <recommendedName>
        <fullName evidence="3">tetrahydrofolate synthase</fullName>
        <ecNumber evidence="3">6.3.2.17</ecNumber>
    </recommendedName>
    <alternativeName>
        <fullName evidence="9">Tetrahydrofolylpolyglutamate synthase</fullName>
    </alternativeName>
</protein>
<keyword evidence="6 11" id="KW-0547">Nucleotide-binding</keyword>
<comment type="catalytic activity">
    <reaction evidence="10">
        <text>(6S)-5,6,7,8-tetrahydrofolyl-(gamma-L-Glu)(n) + L-glutamate + ATP = (6S)-5,6,7,8-tetrahydrofolyl-(gamma-L-Glu)(n+1) + ADP + phosphate + H(+)</text>
        <dbReference type="Rhea" id="RHEA:10580"/>
        <dbReference type="Rhea" id="RHEA-COMP:14738"/>
        <dbReference type="Rhea" id="RHEA-COMP:14740"/>
        <dbReference type="ChEBI" id="CHEBI:15378"/>
        <dbReference type="ChEBI" id="CHEBI:29985"/>
        <dbReference type="ChEBI" id="CHEBI:30616"/>
        <dbReference type="ChEBI" id="CHEBI:43474"/>
        <dbReference type="ChEBI" id="CHEBI:141005"/>
        <dbReference type="ChEBI" id="CHEBI:456216"/>
        <dbReference type="EC" id="6.3.2.17"/>
    </reaction>
</comment>
<dbReference type="SUPFAM" id="SSF53623">
    <property type="entry name" value="MurD-like peptide ligases, catalytic domain"/>
    <property type="match status" value="1"/>
</dbReference>
<reference evidence="14 15" key="1">
    <citation type="submission" date="2016-10" db="EMBL/GenBank/DDBJ databases">
        <authorList>
            <person name="de Groot N.N."/>
        </authorList>
    </citation>
    <scope>NUCLEOTIDE SEQUENCE [LARGE SCALE GENOMIC DNA]</scope>
    <source>
        <strain evidence="14 15">DSM 20678</strain>
    </source>
</reference>
<dbReference type="InterPro" id="IPR001645">
    <property type="entry name" value="Folylpolyglutamate_synth"/>
</dbReference>
<organism evidence="14 15">
    <name type="scientific">Caldicoprobacter faecalis</name>
    <dbReference type="NCBI Taxonomy" id="937334"/>
    <lineage>
        <taxon>Bacteria</taxon>
        <taxon>Bacillati</taxon>
        <taxon>Bacillota</taxon>
        <taxon>Clostridia</taxon>
        <taxon>Caldicoprobacterales</taxon>
        <taxon>Caldicoprobacteraceae</taxon>
        <taxon>Caldicoprobacter</taxon>
    </lineage>
</organism>
<dbReference type="PANTHER" id="PTHR11136:SF0">
    <property type="entry name" value="DIHYDROFOLATE SYNTHETASE-RELATED"/>
    <property type="match status" value="1"/>
</dbReference>
<dbReference type="InterPro" id="IPR036565">
    <property type="entry name" value="Mur-like_cat_sf"/>
</dbReference>
<evidence type="ECO:0000256" key="8">
    <source>
        <dbReference type="ARBA" id="ARBA00022842"/>
    </source>
</evidence>
<comment type="cofactor">
    <cofactor evidence="1">
        <name>Mg(2+)</name>
        <dbReference type="ChEBI" id="CHEBI:18420"/>
    </cofactor>
</comment>
<feature type="domain" description="Mur ligase C-terminal" evidence="12">
    <location>
        <begin position="296"/>
        <end position="415"/>
    </location>
</feature>
<dbReference type="Gene3D" id="3.90.190.20">
    <property type="entry name" value="Mur ligase, C-terminal domain"/>
    <property type="match status" value="1"/>
</dbReference>
<dbReference type="OrthoDB" id="9809356at2"/>
<dbReference type="InterPro" id="IPR013221">
    <property type="entry name" value="Mur_ligase_cen"/>
</dbReference>
<dbReference type="InterPro" id="IPR004101">
    <property type="entry name" value="Mur_ligase_C"/>
</dbReference>
<dbReference type="FunFam" id="3.40.1190.10:FF:000011">
    <property type="entry name" value="Folylpolyglutamate synthase/dihydrofolate synthase"/>
    <property type="match status" value="1"/>
</dbReference>
<dbReference type="RefSeq" id="WP_092282574.1">
    <property type="nucleotide sequence ID" value="NZ_FOXR01000025.1"/>
</dbReference>
<dbReference type="Pfam" id="PF02875">
    <property type="entry name" value="Mur_ligase_C"/>
    <property type="match status" value="1"/>
</dbReference>
<dbReference type="PANTHER" id="PTHR11136">
    <property type="entry name" value="FOLYLPOLYGLUTAMATE SYNTHASE-RELATED"/>
    <property type="match status" value="1"/>
</dbReference>
<dbReference type="EC" id="6.3.2.17" evidence="3"/>
<dbReference type="InterPro" id="IPR018109">
    <property type="entry name" value="Folylpolyglutamate_synth_CS"/>
</dbReference>
<dbReference type="GO" id="GO:0046872">
    <property type="term" value="F:metal ion binding"/>
    <property type="evidence" value="ECO:0007669"/>
    <property type="project" value="UniProtKB-KW"/>
</dbReference>
<evidence type="ECO:0000256" key="10">
    <source>
        <dbReference type="ARBA" id="ARBA00047493"/>
    </source>
</evidence>
<proteinExistence type="inferred from homology"/>
<keyword evidence="7 11" id="KW-0067">ATP-binding</keyword>
<dbReference type="Gene3D" id="3.40.1190.10">
    <property type="entry name" value="Mur-like, catalytic domain"/>
    <property type="match status" value="1"/>
</dbReference>
<keyword evidence="8" id="KW-0460">Magnesium</keyword>
<dbReference type="GO" id="GO:0008841">
    <property type="term" value="F:dihydrofolate synthase activity"/>
    <property type="evidence" value="ECO:0007669"/>
    <property type="project" value="TreeGrafter"/>
</dbReference>
<dbReference type="AlphaFoldDB" id="A0A1I5XEK7"/>
<dbReference type="SUPFAM" id="SSF53244">
    <property type="entry name" value="MurD-like peptide ligases, peptide-binding domain"/>
    <property type="match status" value="1"/>
</dbReference>
<dbReference type="PROSITE" id="PS01011">
    <property type="entry name" value="FOLYLPOLYGLU_SYNT_1"/>
    <property type="match status" value="1"/>
</dbReference>
<keyword evidence="15" id="KW-1185">Reference proteome</keyword>
<comment type="similarity">
    <text evidence="2 11">Belongs to the folylpolyglutamate synthase family.</text>
</comment>
<evidence type="ECO:0000256" key="1">
    <source>
        <dbReference type="ARBA" id="ARBA00001946"/>
    </source>
</evidence>
<evidence type="ECO:0000313" key="14">
    <source>
        <dbReference type="EMBL" id="SFQ30246.1"/>
    </source>
</evidence>
<dbReference type="GO" id="GO:0005737">
    <property type="term" value="C:cytoplasm"/>
    <property type="evidence" value="ECO:0007669"/>
    <property type="project" value="TreeGrafter"/>
</dbReference>
<name>A0A1I5XEK7_9FIRM</name>
<evidence type="ECO:0000256" key="6">
    <source>
        <dbReference type="ARBA" id="ARBA00022741"/>
    </source>
</evidence>
<sequence length="429" mass="47734">MNYEEALNYIHGTYRFGSKLGLENIKDLLRRLGNPHERFGVVHVAGTNGKGSVTSMLTHVLHEAGYRVGMFISPYLERFTERIQVDLKEIEPDELARITERVKEKVEEMVSEGKNHPTEFEIVTAIGFVYFAEREVDCAVVEVGLGGRLDATNVVNPIVSVITSISYDHMDVLGDTLEKIAAEKAGIIKQGRPVVTYPQRPEAMAVIQRVARERGAPLFEVNKDRIEVLVSEVGRQIFNYSFDGERFSGVVIRLMGRHQILNAATALTAVAALRREGIAIPDDAVYRGMERAFWPGRLEVLRRQPYVILDGAHNESGAEALACAIKEYFEGKPVTLVIGMLKDKDADAIVKHLCPLAESVIVTRPDSPRAMEPAELAKRVQRHCQDVMVEPDIEKATTMGLKRVAQDGVLLFTGSLYLIGKIRGLLRSS</sequence>
<evidence type="ECO:0000313" key="15">
    <source>
        <dbReference type="Proteomes" id="UP000198577"/>
    </source>
</evidence>
<dbReference type="GO" id="GO:0004326">
    <property type="term" value="F:tetrahydrofolylpolyglutamate synthase activity"/>
    <property type="evidence" value="ECO:0007669"/>
    <property type="project" value="UniProtKB-EC"/>
</dbReference>
<keyword evidence="5" id="KW-0479">Metal-binding</keyword>
<evidence type="ECO:0000256" key="9">
    <source>
        <dbReference type="ARBA" id="ARBA00030592"/>
    </source>
</evidence>
<evidence type="ECO:0000259" key="12">
    <source>
        <dbReference type="Pfam" id="PF02875"/>
    </source>
</evidence>
<dbReference type="EMBL" id="FOXR01000025">
    <property type="protein sequence ID" value="SFQ30246.1"/>
    <property type="molecule type" value="Genomic_DNA"/>
</dbReference>
<evidence type="ECO:0000256" key="7">
    <source>
        <dbReference type="ARBA" id="ARBA00022840"/>
    </source>
</evidence>
<dbReference type="NCBIfam" id="TIGR01499">
    <property type="entry name" value="folC"/>
    <property type="match status" value="1"/>
</dbReference>
<dbReference type="Pfam" id="PF08245">
    <property type="entry name" value="Mur_ligase_M"/>
    <property type="match status" value="1"/>
</dbReference>
<evidence type="ECO:0000256" key="4">
    <source>
        <dbReference type="ARBA" id="ARBA00022598"/>
    </source>
</evidence>
<dbReference type="STRING" id="937334.SAMN05444406_1253"/>
<dbReference type="Proteomes" id="UP000198577">
    <property type="component" value="Unassembled WGS sequence"/>
</dbReference>
<evidence type="ECO:0000256" key="11">
    <source>
        <dbReference type="PIRNR" id="PIRNR001563"/>
    </source>
</evidence>
<evidence type="ECO:0000259" key="13">
    <source>
        <dbReference type="Pfam" id="PF08245"/>
    </source>
</evidence>
<dbReference type="PIRSF" id="PIRSF001563">
    <property type="entry name" value="Folylpolyglu_synth"/>
    <property type="match status" value="1"/>
</dbReference>
<evidence type="ECO:0000256" key="5">
    <source>
        <dbReference type="ARBA" id="ARBA00022723"/>
    </source>
</evidence>
<keyword evidence="4 11" id="KW-0436">Ligase</keyword>
<dbReference type="PROSITE" id="PS01012">
    <property type="entry name" value="FOLYLPOLYGLU_SYNT_2"/>
    <property type="match status" value="1"/>
</dbReference>
<gene>
    <name evidence="14" type="ORF">SAMN05444406_1253</name>
</gene>
<evidence type="ECO:0000256" key="2">
    <source>
        <dbReference type="ARBA" id="ARBA00008276"/>
    </source>
</evidence>